<gene>
    <name evidence="1" type="ORF">DSM106044_00230</name>
</gene>
<dbReference type="STRING" id="180332.GCA_000797495_04483"/>
<protein>
    <submittedName>
        <fullName evidence="1">Uncharacterized protein</fullName>
    </submittedName>
</protein>
<dbReference type="EMBL" id="QGQD01000006">
    <property type="protein sequence ID" value="TLD02731.1"/>
    <property type="molecule type" value="Genomic_DNA"/>
</dbReference>
<accession>A0A4U8QCH6</accession>
<name>A0A4U8QCH6_9FIRM</name>
<dbReference type="Proteomes" id="UP000306509">
    <property type="component" value="Unassembled WGS sequence"/>
</dbReference>
<sequence length="109" mass="12460">MKWYQNLYVGETARKKKKRIIWKINHNAGLIDVYVVTLAANGTDLFDIVSSAVLMQKAVRRNCPLIVGIACGYDEAVQLALNIALEVYKETGGFQVRQYLARKERKERN</sequence>
<proteinExistence type="predicted"/>
<dbReference type="RefSeq" id="WP_027293980.1">
    <property type="nucleotide sequence ID" value="NZ_CABMJZ010000075.1"/>
</dbReference>
<keyword evidence="2" id="KW-1185">Reference proteome</keyword>
<evidence type="ECO:0000313" key="2">
    <source>
        <dbReference type="Proteomes" id="UP000306509"/>
    </source>
</evidence>
<organism evidence="1 2">
    <name type="scientific">Robinsoniella peoriensis</name>
    <dbReference type="NCBI Taxonomy" id="180332"/>
    <lineage>
        <taxon>Bacteria</taxon>
        <taxon>Bacillati</taxon>
        <taxon>Bacillota</taxon>
        <taxon>Clostridia</taxon>
        <taxon>Lachnospirales</taxon>
        <taxon>Lachnospiraceae</taxon>
        <taxon>Robinsoniella</taxon>
    </lineage>
</organism>
<reference evidence="1 2" key="1">
    <citation type="journal article" date="2019" name="Anaerobe">
        <title>Detection of Robinsoniella peoriensis in multiple bone samples of a trauma patient.</title>
        <authorList>
            <person name="Schrottner P."/>
            <person name="Hartwich K."/>
            <person name="Bunk B."/>
            <person name="Schober I."/>
            <person name="Helbig S."/>
            <person name="Rudolph W.W."/>
            <person name="Gunzer F."/>
        </authorList>
    </citation>
    <scope>NUCLEOTIDE SEQUENCE [LARGE SCALE GENOMIC DNA]</scope>
    <source>
        <strain evidence="1 2">DSM 106044</strain>
    </source>
</reference>
<evidence type="ECO:0000313" key="1">
    <source>
        <dbReference type="EMBL" id="TLD02731.1"/>
    </source>
</evidence>
<dbReference type="AlphaFoldDB" id="A0A4U8QCH6"/>
<comment type="caution">
    <text evidence="1">The sequence shown here is derived from an EMBL/GenBank/DDBJ whole genome shotgun (WGS) entry which is preliminary data.</text>
</comment>
<dbReference type="OrthoDB" id="2085859at2"/>